<dbReference type="SUPFAM" id="SSF48452">
    <property type="entry name" value="TPR-like"/>
    <property type="match status" value="3"/>
</dbReference>
<organism evidence="2 3">
    <name type="scientific">Flagellimonas algicola</name>
    <dbReference type="NCBI Taxonomy" id="2583815"/>
    <lineage>
        <taxon>Bacteria</taxon>
        <taxon>Pseudomonadati</taxon>
        <taxon>Bacteroidota</taxon>
        <taxon>Flavobacteriia</taxon>
        <taxon>Flavobacteriales</taxon>
        <taxon>Flavobacteriaceae</taxon>
        <taxon>Flagellimonas</taxon>
    </lineage>
</organism>
<dbReference type="InterPro" id="IPR033396">
    <property type="entry name" value="DUF5107"/>
</dbReference>
<dbReference type="InterPro" id="IPR011990">
    <property type="entry name" value="TPR-like_helical_dom_sf"/>
</dbReference>
<evidence type="ECO:0000313" key="2">
    <source>
        <dbReference type="EMBL" id="TMU50718.1"/>
    </source>
</evidence>
<evidence type="ECO:0000313" key="3">
    <source>
        <dbReference type="Proteomes" id="UP000751614"/>
    </source>
</evidence>
<dbReference type="SMART" id="SM00028">
    <property type="entry name" value="TPR"/>
    <property type="match status" value="4"/>
</dbReference>
<feature type="domain" description="DUF5107" evidence="1">
    <location>
        <begin position="45"/>
        <end position="350"/>
    </location>
</feature>
<comment type="caution">
    <text evidence="2">The sequence shown here is derived from an EMBL/GenBank/DDBJ whole genome shotgun (WGS) entry which is preliminary data.</text>
</comment>
<protein>
    <submittedName>
        <fullName evidence="2">DUF5107 domain-containing protein</fullName>
    </submittedName>
</protein>
<proteinExistence type="predicted"/>
<name>A0ABY2WHH4_9FLAO</name>
<dbReference type="InterPro" id="IPR019734">
    <property type="entry name" value="TPR_rpt"/>
</dbReference>
<keyword evidence="3" id="KW-1185">Reference proteome</keyword>
<dbReference type="Pfam" id="PF17128">
    <property type="entry name" value="DUF5107"/>
    <property type="match status" value="1"/>
</dbReference>
<accession>A0ABY2WHH4</accession>
<evidence type="ECO:0000259" key="1">
    <source>
        <dbReference type="Pfam" id="PF17128"/>
    </source>
</evidence>
<sequence>MKSKVFFFLSFMSFTLSVWTQKATITEKKIPMKTYMFSDPDPIPDIKKNYPYFRFDGFTNKSIQKKWNMVILENDYIQVYINTDVGGKIWGAIEKSTGGEFIYFNDVVKFRDVAQRGPWTSGGLEFNFGLMGHTSTCSTPQDYLTKENGDGSVSCIIGALDLHTNTKWNVEINLQKDKAFFEVRSSWFNTTNLPVTHYHYSNAAAKAGGDLELIYPGDHYVGHSGEVGTWPYENGKDISFYKENNFGTYKSYHVVNSYSNFMGGYWHDDNFGFGNIRDFDKMPGRKIWIWGLSGEGMIWENLLTDTKGQYIEFQNGSTFNQAMEKSSLTPFKHREFTPYDSDLSSELYFPLVNTGGMVMATEHAILNVTQLDNDNIRVKLSALAPLDTSLSIKSFNKNLSRHIKLEPLELYTWDIEVPHNQEFEITLGNSLLQYYSNKKHLITNRPIHPNEDFDWNSAVGMFTKGIESEKQYAGLKNGNRPLQLSQEFYLKSLALDPAFSPTLNRLAYNHYRMMQYDIALEYAKKSLAINTYDPEANYIFGLISSKLEQFSNAMGGFAIASQSTAYRTAAYTEMAKRHIVEENYHKAIELCDKALAFNQGNIIALEIKAISLRLQNKLGPAKEVLSKISDLDNTSTFATHERSLIDDENLIDLNSLITNELKEESFIDLALKYKTYGLRSESVNILRSSPKNAKVLLWLASLDRINQTEWLNATVNASPYFIFPYRAETYEAIQKLMKLTDHWSLKYYASLILWKKERIGEAKKLMRQCGNQPEFVPFYLAKAKLFKDEPKEFGLAIEFAKNIAPNNWRVNLFLIDHYFERKEFAKAAKIAKGSYDQNHELSILGMRYAKALLKSNNARESLEFLKDFEVIPFEGATEGRKIYRQAHLELAIKALKTKDYHSAIDHAKKALIWPLSLGAGKPYDPDERLENSILAYSYEQLGNSKRAKRYNERVINHGFDPKIDKNSLLLLQCLAIQKKNGLKEALSLANKALEEDTDNIVHQWVKARIKGEIQDAVYFANLINSNPKTDEFQMLTNFLESINK</sequence>
<dbReference type="EMBL" id="VCNI01000004">
    <property type="protein sequence ID" value="TMU50718.1"/>
    <property type="molecule type" value="Genomic_DNA"/>
</dbReference>
<gene>
    <name evidence="2" type="ORF">FGG15_18130</name>
</gene>
<dbReference type="Proteomes" id="UP000751614">
    <property type="component" value="Unassembled WGS sequence"/>
</dbReference>
<dbReference type="Gene3D" id="1.25.40.10">
    <property type="entry name" value="Tetratricopeptide repeat domain"/>
    <property type="match status" value="3"/>
</dbReference>
<dbReference type="RefSeq" id="WP_138838996.1">
    <property type="nucleotide sequence ID" value="NZ_VCNI01000004.1"/>
</dbReference>
<reference evidence="2 3" key="1">
    <citation type="submission" date="2019-05" db="EMBL/GenBank/DDBJ databases">
        <title>Flagellimonas sp. AsT0115, sp. nov., isolated from a marine red algae, Asparagopsis taxiformis.</title>
        <authorList>
            <person name="Kim J."/>
            <person name="Jeong S.E."/>
            <person name="Jeon C.O."/>
        </authorList>
    </citation>
    <scope>NUCLEOTIDE SEQUENCE [LARGE SCALE GENOMIC DNA]</scope>
    <source>
        <strain evidence="2 3">AsT0115</strain>
    </source>
</reference>